<evidence type="ECO:0000313" key="3">
    <source>
        <dbReference type="EMBL" id="RMI14345.1"/>
    </source>
</evidence>
<proteinExistence type="predicted"/>
<feature type="domain" description="ATP-grasp" evidence="2">
    <location>
        <begin position="143"/>
        <end position="363"/>
    </location>
</feature>
<dbReference type="RefSeq" id="WP_122147574.1">
    <property type="nucleotide sequence ID" value="NZ_RFFI01000002.1"/>
</dbReference>
<protein>
    <recommendedName>
        <fullName evidence="2">ATP-grasp domain-containing protein</fullName>
    </recommendedName>
</protein>
<organism evidence="3 4">
    <name type="scientific">Cellulomonas triticagri</name>
    <dbReference type="NCBI Taxonomy" id="2483352"/>
    <lineage>
        <taxon>Bacteria</taxon>
        <taxon>Bacillati</taxon>
        <taxon>Actinomycetota</taxon>
        <taxon>Actinomycetes</taxon>
        <taxon>Micrococcales</taxon>
        <taxon>Cellulomonadaceae</taxon>
        <taxon>Cellulomonas</taxon>
    </lineage>
</organism>
<evidence type="ECO:0000259" key="2">
    <source>
        <dbReference type="PROSITE" id="PS50975"/>
    </source>
</evidence>
<dbReference type="SUPFAM" id="SSF56059">
    <property type="entry name" value="Glutathione synthetase ATP-binding domain-like"/>
    <property type="match status" value="1"/>
</dbReference>
<dbReference type="AlphaFoldDB" id="A0A3M2JUA6"/>
<evidence type="ECO:0000313" key="4">
    <source>
        <dbReference type="Proteomes" id="UP000269289"/>
    </source>
</evidence>
<dbReference type="InterPro" id="IPR040754">
    <property type="entry name" value="PreAtp-grasp"/>
</dbReference>
<comment type="caution">
    <text evidence="3">The sequence shown here is derived from an EMBL/GenBank/DDBJ whole genome shotgun (WGS) entry which is preliminary data.</text>
</comment>
<dbReference type="InterPro" id="IPR041356">
    <property type="entry name" value="PGM1_C"/>
</dbReference>
<name>A0A3M2JUA6_9CELL</name>
<dbReference type="GO" id="GO:0046872">
    <property type="term" value="F:metal ion binding"/>
    <property type="evidence" value="ECO:0007669"/>
    <property type="project" value="InterPro"/>
</dbReference>
<gene>
    <name evidence="3" type="ORF">EBM89_00885</name>
</gene>
<dbReference type="InterPro" id="IPR011761">
    <property type="entry name" value="ATP-grasp"/>
</dbReference>
<sequence length="440" mass="47036">MRLLVANDLDDSILRKHDVGPWAERMLWFARDGDTVVLMREPDTDFLREVIAVTGTDPSTLAIHVLPEGRHGRRMFDHHALISDDVVDCVARTLGPVESVHSQWPSPYVAEFARRLGLSNVLGGAAVYSQNAVEVLNSMGTFRVLAAAAGVPTAAGGVCRSPGDAVELTTRLLHTYGTLMVKKAHAGAGAGNLVVTTSDAPGAAGTGHAARFQVDDTSVADFWEERWAWASADGRFPVVVERLVDDPRSVYAEFLVTDHAAEHAATGELFFEAGVLVREEIPAPDLPAGVEERVRTEGHRLAELYRTLGHRGFLSVDTVVNRGGEVFVTEVNAQSTGSSHLHAVIRERAQADGGASRVVAQMSSPADWAVVDTAWFLRRVGEAGLGYSSRTGTGVLPATPAIPVGHGAIVYVVVGRDTAEVTASMHRLASVVQDHQALDA</sequence>
<keyword evidence="1" id="KW-0547">Nucleotide-binding</keyword>
<dbReference type="Pfam" id="PF18604">
    <property type="entry name" value="PreAtp-grasp"/>
    <property type="match status" value="1"/>
</dbReference>
<keyword evidence="4" id="KW-1185">Reference proteome</keyword>
<accession>A0A3M2JUA6</accession>
<dbReference type="EMBL" id="RFFI01000002">
    <property type="protein sequence ID" value="RMI14345.1"/>
    <property type="molecule type" value="Genomic_DNA"/>
</dbReference>
<dbReference type="Gene3D" id="3.30.470.20">
    <property type="entry name" value="ATP-grasp fold, B domain"/>
    <property type="match status" value="1"/>
</dbReference>
<dbReference type="OrthoDB" id="581833at2"/>
<dbReference type="Pfam" id="PF18105">
    <property type="entry name" value="PGM1_C"/>
    <property type="match status" value="1"/>
</dbReference>
<reference evidence="3 4" key="1">
    <citation type="submission" date="2018-10" db="EMBL/GenBank/DDBJ databases">
        <title>Isolation, diversity and antifungal activity of actinobacteria from wheat.</title>
        <authorList>
            <person name="Han C."/>
        </authorList>
    </citation>
    <scope>NUCLEOTIDE SEQUENCE [LARGE SCALE GENOMIC DNA]</scope>
    <source>
        <strain evidence="3 4">NEAU-YY56</strain>
    </source>
</reference>
<dbReference type="Proteomes" id="UP000269289">
    <property type="component" value="Unassembled WGS sequence"/>
</dbReference>
<dbReference type="GO" id="GO:0005524">
    <property type="term" value="F:ATP binding"/>
    <property type="evidence" value="ECO:0007669"/>
    <property type="project" value="UniProtKB-UniRule"/>
</dbReference>
<dbReference type="PROSITE" id="PS50975">
    <property type="entry name" value="ATP_GRASP"/>
    <property type="match status" value="1"/>
</dbReference>
<evidence type="ECO:0000256" key="1">
    <source>
        <dbReference type="PROSITE-ProRule" id="PRU00409"/>
    </source>
</evidence>
<keyword evidence="1" id="KW-0067">ATP-binding</keyword>